<dbReference type="KEGG" id="asui:ASUIS_0316"/>
<organism evidence="1 2">
    <name type="scientific">Arcobacter suis CECT 7833</name>
    <dbReference type="NCBI Taxonomy" id="663365"/>
    <lineage>
        <taxon>Bacteria</taxon>
        <taxon>Pseudomonadati</taxon>
        <taxon>Campylobacterota</taxon>
        <taxon>Epsilonproteobacteria</taxon>
        <taxon>Campylobacterales</taxon>
        <taxon>Arcobacteraceae</taxon>
        <taxon>Arcobacter</taxon>
    </lineage>
</organism>
<evidence type="ECO:0000313" key="2">
    <source>
        <dbReference type="Proteomes" id="UP000263040"/>
    </source>
</evidence>
<dbReference type="RefSeq" id="WP_118885397.1">
    <property type="nucleotide sequence ID" value="NZ_CP032100.1"/>
</dbReference>
<accession>A0AAD0SNN5</accession>
<gene>
    <name evidence="1" type="ORF">ASUIS_0316</name>
</gene>
<keyword evidence="2" id="KW-1185">Reference proteome</keyword>
<evidence type="ECO:0000313" key="1">
    <source>
        <dbReference type="EMBL" id="AXX88824.1"/>
    </source>
</evidence>
<reference evidence="1 2" key="1">
    <citation type="submission" date="2018-08" db="EMBL/GenBank/DDBJ databases">
        <title>Complete genome of the Arcobacter suis type strain LMG 26152.</title>
        <authorList>
            <person name="Miller W.G."/>
            <person name="Yee E."/>
            <person name="Bono J.L."/>
        </authorList>
    </citation>
    <scope>NUCLEOTIDE SEQUENCE [LARGE SCALE GENOMIC DNA]</scope>
    <source>
        <strain evidence="1 2">CECT 7833</strain>
    </source>
</reference>
<dbReference type="AlphaFoldDB" id="A0AAD0SNN5"/>
<proteinExistence type="predicted"/>
<protein>
    <submittedName>
        <fullName evidence="1">Uncharacterized protein</fullName>
    </submittedName>
</protein>
<dbReference type="Proteomes" id="UP000263040">
    <property type="component" value="Chromosome"/>
</dbReference>
<dbReference type="EMBL" id="CP032100">
    <property type="protein sequence ID" value="AXX88824.1"/>
    <property type="molecule type" value="Genomic_DNA"/>
</dbReference>
<sequence>MKNKLKIALRLRFEYYNSYEGKENIWHEKYKEHNLYSVVVKSFEYDFKKIAEMMPKLLEQSEKNL</sequence>
<name>A0AAD0SNN5_9BACT</name>